<evidence type="ECO:0000256" key="5">
    <source>
        <dbReference type="SAM" id="MobiDB-lite"/>
    </source>
</evidence>
<dbReference type="InterPro" id="IPR014755">
    <property type="entry name" value="Cu-Rt/internalin_Ig-like"/>
</dbReference>
<reference evidence="9 10" key="1">
    <citation type="submission" date="2020-08" db="EMBL/GenBank/DDBJ databases">
        <title>The Agave Microbiome: Exploring the role of microbial communities in plant adaptations to desert environments.</title>
        <authorList>
            <person name="Partida-Martinez L.P."/>
        </authorList>
    </citation>
    <scope>NUCLEOTIDE SEQUENCE [LARGE SCALE GENOMIC DNA]</scope>
    <source>
        <strain evidence="9 10">AT2.18</strain>
    </source>
</reference>
<dbReference type="GO" id="GO:0030313">
    <property type="term" value="C:cell envelope"/>
    <property type="evidence" value="ECO:0007669"/>
    <property type="project" value="UniProtKB-SubCell"/>
</dbReference>
<dbReference type="GO" id="GO:0006825">
    <property type="term" value="P:copper ion transport"/>
    <property type="evidence" value="ECO:0007669"/>
    <property type="project" value="InterPro"/>
</dbReference>
<keyword evidence="2" id="KW-0479">Metal-binding</keyword>
<organism evidence="9 10">
    <name type="scientific">Mycolicibacterium iranicum</name>
    <name type="common">Mycobacterium iranicum</name>
    <dbReference type="NCBI Taxonomy" id="912594"/>
    <lineage>
        <taxon>Bacteria</taxon>
        <taxon>Bacillati</taxon>
        <taxon>Actinomycetota</taxon>
        <taxon>Actinomycetes</taxon>
        <taxon>Mycobacteriales</taxon>
        <taxon>Mycobacteriaceae</taxon>
        <taxon>Mycolicibacterium</taxon>
    </lineage>
</organism>
<dbReference type="GO" id="GO:0005886">
    <property type="term" value="C:plasma membrane"/>
    <property type="evidence" value="ECO:0007669"/>
    <property type="project" value="TreeGrafter"/>
</dbReference>
<evidence type="ECO:0000256" key="6">
    <source>
        <dbReference type="SAM" id="Phobius"/>
    </source>
</evidence>
<dbReference type="InterPro" id="IPR014756">
    <property type="entry name" value="Ig_E-set"/>
</dbReference>
<dbReference type="InterPro" id="IPR007348">
    <property type="entry name" value="CopC_dom"/>
</dbReference>
<keyword evidence="3 7" id="KW-0732">Signal</keyword>
<feature type="domain" description="CopC" evidence="8">
    <location>
        <begin position="34"/>
        <end position="127"/>
    </location>
</feature>
<name>A0A839QEU0_MYCIR</name>
<dbReference type="PANTHER" id="PTHR34820:SF4">
    <property type="entry name" value="INNER MEMBRANE PROTEIN YEBZ"/>
    <property type="match status" value="1"/>
</dbReference>
<evidence type="ECO:0000313" key="10">
    <source>
        <dbReference type="Proteomes" id="UP000550501"/>
    </source>
</evidence>
<feature type="chain" id="PRO_5032734063" description="CopC domain-containing protein" evidence="7">
    <location>
        <begin position="36"/>
        <end position="192"/>
    </location>
</feature>
<comment type="subcellular location">
    <subcellularLocation>
        <location evidence="1">Cell envelope</location>
    </subcellularLocation>
</comment>
<feature type="compositionally biased region" description="Low complexity" evidence="5">
    <location>
        <begin position="132"/>
        <end position="164"/>
    </location>
</feature>
<feature type="region of interest" description="Disordered" evidence="5">
    <location>
        <begin position="132"/>
        <end position="168"/>
    </location>
</feature>
<feature type="signal peptide" evidence="7">
    <location>
        <begin position="1"/>
        <end position="35"/>
    </location>
</feature>
<keyword evidence="4" id="KW-0186">Copper</keyword>
<keyword evidence="6" id="KW-0472">Membrane</keyword>
<dbReference type="GO" id="GO:0005507">
    <property type="term" value="F:copper ion binding"/>
    <property type="evidence" value="ECO:0007669"/>
    <property type="project" value="InterPro"/>
</dbReference>
<evidence type="ECO:0000256" key="2">
    <source>
        <dbReference type="ARBA" id="ARBA00022723"/>
    </source>
</evidence>
<evidence type="ECO:0000259" key="8">
    <source>
        <dbReference type="Pfam" id="PF04234"/>
    </source>
</evidence>
<proteinExistence type="predicted"/>
<gene>
    <name evidence="9" type="ORF">FHR72_004802</name>
</gene>
<dbReference type="Proteomes" id="UP000550501">
    <property type="component" value="Unassembled WGS sequence"/>
</dbReference>
<dbReference type="AlphaFoldDB" id="A0A839QEU0"/>
<evidence type="ECO:0000256" key="7">
    <source>
        <dbReference type="SAM" id="SignalP"/>
    </source>
</evidence>
<keyword evidence="6" id="KW-1133">Transmembrane helix</keyword>
<dbReference type="GO" id="GO:0046688">
    <property type="term" value="P:response to copper ion"/>
    <property type="evidence" value="ECO:0007669"/>
    <property type="project" value="InterPro"/>
</dbReference>
<evidence type="ECO:0000256" key="3">
    <source>
        <dbReference type="ARBA" id="ARBA00022729"/>
    </source>
</evidence>
<feature type="transmembrane region" description="Helical" evidence="6">
    <location>
        <begin position="169"/>
        <end position="188"/>
    </location>
</feature>
<dbReference type="RefSeq" id="WP_183473078.1">
    <property type="nucleotide sequence ID" value="NZ_JACHVU010000015.1"/>
</dbReference>
<dbReference type="SUPFAM" id="SSF81296">
    <property type="entry name" value="E set domains"/>
    <property type="match status" value="1"/>
</dbReference>
<keyword evidence="6" id="KW-0812">Transmembrane</keyword>
<dbReference type="InterPro" id="IPR032694">
    <property type="entry name" value="CopC/D"/>
</dbReference>
<keyword evidence="10" id="KW-1185">Reference proteome</keyword>
<sequence>MTSLQRALHALLVAAMTAGLLAGGLGAAGSAWAHAARIASDPAEDATLPRPPASVSATFNEAMQARFAAMTVIGPDGEQWSDGDPGVDGPVIRVALKPGGPAGTYTANYRATSADGHVVTGSWSYEVAAPAPANGPAAAPTPPSSSAAPDTASGTSTGSPDSAPDGPPVWPFVAAATAIVAAGALWAVRRRS</sequence>
<dbReference type="Pfam" id="PF04234">
    <property type="entry name" value="CopC"/>
    <property type="match status" value="1"/>
</dbReference>
<protein>
    <recommendedName>
        <fullName evidence="8">CopC domain-containing protein</fullName>
    </recommendedName>
</protein>
<evidence type="ECO:0000256" key="4">
    <source>
        <dbReference type="ARBA" id="ARBA00023008"/>
    </source>
</evidence>
<accession>A0A839QEU0</accession>
<dbReference type="Gene3D" id="2.60.40.1220">
    <property type="match status" value="1"/>
</dbReference>
<dbReference type="EMBL" id="JACHVU010000015">
    <property type="protein sequence ID" value="MBB2993294.1"/>
    <property type="molecule type" value="Genomic_DNA"/>
</dbReference>
<evidence type="ECO:0000256" key="1">
    <source>
        <dbReference type="ARBA" id="ARBA00004196"/>
    </source>
</evidence>
<comment type="caution">
    <text evidence="9">The sequence shown here is derived from an EMBL/GenBank/DDBJ whole genome shotgun (WGS) entry which is preliminary data.</text>
</comment>
<dbReference type="PANTHER" id="PTHR34820">
    <property type="entry name" value="INNER MEMBRANE PROTEIN YEBZ"/>
    <property type="match status" value="1"/>
</dbReference>
<evidence type="ECO:0000313" key="9">
    <source>
        <dbReference type="EMBL" id="MBB2993294.1"/>
    </source>
</evidence>
<dbReference type="GO" id="GO:0042597">
    <property type="term" value="C:periplasmic space"/>
    <property type="evidence" value="ECO:0007669"/>
    <property type="project" value="InterPro"/>
</dbReference>